<evidence type="ECO:0000313" key="5">
    <source>
        <dbReference type="Proteomes" id="UP001140206"/>
    </source>
</evidence>
<feature type="repeat" description="PPR" evidence="3">
    <location>
        <begin position="178"/>
        <end position="212"/>
    </location>
</feature>
<dbReference type="GO" id="GO:0003723">
    <property type="term" value="F:RNA binding"/>
    <property type="evidence" value="ECO:0007669"/>
    <property type="project" value="InterPro"/>
</dbReference>
<keyword evidence="1" id="KW-0677">Repeat</keyword>
<comment type="caution">
    <text evidence="4">The sequence shown here is derived from an EMBL/GenBank/DDBJ whole genome shotgun (WGS) entry which is preliminary data.</text>
</comment>
<accession>A0AAV8E0F8</accession>
<protein>
    <submittedName>
        <fullName evidence="4">Pentatricopeptide repeat-containing protein</fullName>
    </submittedName>
</protein>
<gene>
    <name evidence="4" type="ORF">LUZ62_056863</name>
</gene>
<dbReference type="GO" id="GO:0009451">
    <property type="term" value="P:RNA modification"/>
    <property type="evidence" value="ECO:0007669"/>
    <property type="project" value="InterPro"/>
</dbReference>
<dbReference type="Proteomes" id="UP001140206">
    <property type="component" value="Chromosome 3"/>
</dbReference>
<evidence type="ECO:0000256" key="3">
    <source>
        <dbReference type="PROSITE-ProRule" id="PRU00708"/>
    </source>
</evidence>
<dbReference type="InterPro" id="IPR002885">
    <property type="entry name" value="PPR_rpt"/>
</dbReference>
<dbReference type="Pfam" id="PF01535">
    <property type="entry name" value="PPR"/>
    <property type="match status" value="5"/>
</dbReference>
<evidence type="ECO:0000256" key="1">
    <source>
        <dbReference type="ARBA" id="ARBA00022737"/>
    </source>
</evidence>
<dbReference type="Gene3D" id="1.25.40.10">
    <property type="entry name" value="Tetratricopeptide repeat domain"/>
    <property type="match status" value="3"/>
</dbReference>
<organism evidence="4 5">
    <name type="scientific">Rhynchospora pubera</name>
    <dbReference type="NCBI Taxonomy" id="906938"/>
    <lineage>
        <taxon>Eukaryota</taxon>
        <taxon>Viridiplantae</taxon>
        <taxon>Streptophyta</taxon>
        <taxon>Embryophyta</taxon>
        <taxon>Tracheophyta</taxon>
        <taxon>Spermatophyta</taxon>
        <taxon>Magnoliopsida</taxon>
        <taxon>Liliopsida</taxon>
        <taxon>Poales</taxon>
        <taxon>Cyperaceae</taxon>
        <taxon>Cyperoideae</taxon>
        <taxon>Rhynchosporeae</taxon>
        <taxon>Rhynchospora</taxon>
    </lineage>
</organism>
<dbReference type="InterPro" id="IPR011990">
    <property type="entry name" value="TPR-like_helical_dom_sf"/>
</dbReference>
<dbReference type="InterPro" id="IPR046960">
    <property type="entry name" value="PPR_At4g14850-like_plant"/>
</dbReference>
<proteinExistence type="predicted"/>
<dbReference type="NCBIfam" id="TIGR00756">
    <property type="entry name" value="PPR"/>
    <property type="match status" value="5"/>
</dbReference>
<keyword evidence="5" id="KW-1185">Reference proteome</keyword>
<dbReference type="FunFam" id="1.25.40.10:FF:000344">
    <property type="entry name" value="Pentatricopeptide repeat-containing protein"/>
    <property type="match status" value="1"/>
</dbReference>
<name>A0AAV8E0F8_9POAL</name>
<dbReference type="PANTHER" id="PTHR24015">
    <property type="entry name" value="OS07G0578800 PROTEIN-RELATED"/>
    <property type="match status" value="1"/>
</dbReference>
<feature type="repeat" description="PPR" evidence="3">
    <location>
        <begin position="380"/>
        <end position="414"/>
    </location>
</feature>
<dbReference type="FunFam" id="1.25.40.10:FF:001093">
    <property type="entry name" value="Pentatricopeptide repeat-containing protein At2g34400"/>
    <property type="match status" value="1"/>
</dbReference>
<keyword evidence="2" id="KW-0809">Transit peptide</keyword>
<sequence length="602" mass="66512">MAESWFVSQCSSVASLMQLHARHIVMPSTSSTNHHQHLYHLLSKLLSLPLSSSSSSSASAYASSLISFSSQTNPPPPLHNLLIRDLATSQRSPLLALRLFLLLLHGPSPGPDSHTFPFVFLACADLPALRFGQSTQSLAIKNGLLSHLHIANSLITMYSRCGQLASARQVFDEIPLKDLVSWNSIISGYVKMGFPSEALGLFRQMLSDGWDPNDVTVLGALAACSKLGDLKMGKWLHSYVQAAKLNTASFVGSALIVMYAKCGFLEEARRVFDGIKRKDPYIWNSMITGYAQNGMSNKAIALFHSMEESNVNPDKITLVGVLSACASVGALDLGKQLDEYAFNKGLHTNVFVGTALIDMYGKCGYLDGAIQVFDKMPHKNGATWNAFISALALDGRGKHAISMFHKMIKQGICPDDITFIGVLSACVHAGLVKEGHEWFDRMQVEFHVNPQKEHYSCMVDLLARAGHLEEAWSLVEQMGDKADAVVLGALLAACCKYRCLQVGEKVIEKLLEIEPTNSLNYVLSSRIYAKSNRLDDSARMRGLMRDRGVIKTPGCSWIEICGEVHEFYARDELHYRVGDIYQMIDLLIWEMRLEGYVPNTEL</sequence>
<dbReference type="PANTHER" id="PTHR24015:SF1063">
    <property type="entry name" value="OS12G0156900 PROTEIN"/>
    <property type="match status" value="1"/>
</dbReference>
<feature type="repeat" description="PPR" evidence="3">
    <location>
        <begin position="451"/>
        <end position="481"/>
    </location>
</feature>
<dbReference type="Pfam" id="PF20431">
    <property type="entry name" value="E_motif"/>
    <property type="match status" value="1"/>
</dbReference>
<dbReference type="AlphaFoldDB" id="A0AAV8E0F8"/>
<dbReference type="InterPro" id="IPR046848">
    <property type="entry name" value="E_motif"/>
</dbReference>
<reference evidence="4" key="1">
    <citation type="submission" date="2022-08" db="EMBL/GenBank/DDBJ databases">
        <authorList>
            <person name="Marques A."/>
        </authorList>
    </citation>
    <scope>NUCLEOTIDE SEQUENCE</scope>
    <source>
        <strain evidence="4">RhyPub2mFocal</strain>
        <tissue evidence="4">Leaves</tissue>
    </source>
</reference>
<evidence type="ECO:0000256" key="2">
    <source>
        <dbReference type="ARBA" id="ARBA00022946"/>
    </source>
</evidence>
<evidence type="ECO:0000313" key="4">
    <source>
        <dbReference type="EMBL" id="KAJ4772606.1"/>
    </source>
</evidence>
<dbReference type="PROSITE" id="PS51375">
    <property type="entry name" value="PPR"/>
    <property type="match status" value="4"/>
</dbReference>
<feature type="repeat" description="PPR" evidence="3">
    <location>
        <begin position="279"/>
        <end position="313"/>
    </location>
</feature>
<dbReference type="FunFam" id="1.25.40.10:FF:000284">
    <property type="entry name" value="Pentatricopeptide repeat-containing protein"/>
    <property type="match status" value="1"/>
</dbReference>
<dbReference type="Pfam" id="PF13041">
    <property type="entry name" value="PPR_2"/>
    <property type="match status" value="2"/>
</dbReference>
<dbReference type="EMBL" id="JAMFTS010000003">
    <property type="protein sequence ID" value="KAJ4772606.1"/>
    <property type="molecule type" value="Genomic_DNA"/>
</dbReference>